<reference evidence="10" key="1">
    <citation type="submission" date="2023-03" db="EMBL/GenBank/DDBJ databases">
        <authorList>
            <person name="Julca I."/>
        </authorList>
    </citation>
    <scope>NUCLEOTIDE SEQUENCE</scope>
</reference>
<keyword evidence="5 8" id="KW-1133">Transmembrane helix</keyword>
<dbReference type="GO" id="GO:0016020">
    <property type="term" value="C:membrane"/>
    <property type="evidence" value="ECO:0007669"/>
    <property type="project" value="UniProtKB-SubCell"/>
</dbReference>
<evidence type="ECO:0000256" key="5">
    <source>
        <dbReference type="ARBA" id="ARBA00022989"/>
    </source>
</evidence>
<evidence type="ECO:0000256" key="2">
    <source>
        <dbReference type="ARBA" id="ARBA00022614"/>
    </source>
</evidence>
<feature type="domain" description="Protein kinase" evidence="9">
    <location>
        <begin position="400"/>
        <end position="682"/>
    </location>
</feature>
<dbReference type="InterPro" id="IPR001611">
    <property type="entry name" value="Leu-rich_rpt"/>
</dbReference>
<dbReference type="Gene3D" id="1.10.510.10">
    <property type="entry name" value="Transferase(Phosphotransferase) domain 1"/>
    <property type="match status" value="1"/>
</dbReference>
<name>A0AAV1CEC6_OLDCO</name>
<evidence type="ECO:0000256" key="1">
    <source>
        <dbReference type="ARBA" id="ARBA00004370"/>
    </source>
</evidence>
<evidence type="ECO:0000313" key="11">
    <source>
        <dbReference type="Proteomes" id="UP001161247"/>
    </source>
</evidence>
<dbReference type="InterPro" id="IPR011009">
    <property type="entry name" value="Kinase-like_dom_sf"/>
</dbReference>
<evidence type="ECO:0000256" key="7">
    <source>
        <dbReference type="SAM" id="MobiDB-lite"/>
    </source>
</evidence>
<feature type="region of interest" description="Disordered" evidence="7">
    <location>
        <begin position="351"/>
        <end position="372"/>
    </location>
</feature>
<evidence type="ECO:0000256" key="8">
    <source>
        <dbReference type="SAM" id="Phobius"/>
    </source>
</evidence>
<dbReference type="Pfam" id="PF13855">
    <property type="entry name" value="LRR_8"/>
    <property type="match status" value="1"/>
</dbReference>
<keyword evidence="11" id="KW-1185">Reference proteome</keyword>
<evidence type="ECO:0000313" key="10">
    <source>
        <dbReference type="EMBL" id="CAI9093696.1"/>
    </source>
</evidence>
<dbReference type="Proteomes" id="UP001161247">
    <property type="component" value="Chromosome 2"/>
</dbReference>
<keyword evidence="2" id="KW-0433">Leucine-rich repeat</keyword>
<dbReference type="InterPro" id="IPR001245">
    <property type="entry name" value="Ser-Thr/Tyr_kinase_cat_dom"/>
</dbReference>
<gene>
    <name evidence="10" type="ORF">OLC1_LOCUS5041</name>
</gene>
<evidence type="ECO:0000256" key="6">
    <source>
        <dbReference type="ARBA" id="ARBA00023136"/>
    </source>
</evidence>
<protein>
    <submittedName>
        <fullName evidence="10">OLC1v1029254C1</fullName>
    </submittedName>
</protein>
<comment type="subcellular location">
    <subcellularLocation>
        <location evidence="1">Membrane</location>
    </subcellularLocation>
</comment>
<dbReference type="Gene3D" id="3.80.10.10">
    <property type="entry name" value="Ribonuclease Inhibitor"/>
    <property type="match status" value="2"/>
</dbReference>
<dbReference type="AlphaFoldDB" id="A0AAV1CEC6"/>
<dbReference type="SUPFAM" id="SSF56112">
    <property type="entry name" value="Protein kinase-like (PK-like)"/>
    <property type="match status" value="1"/>
</dbReference>
<organism evidence="10 11">
    <name type="scientific">Oldenlandia corymbosa var. corymbosa</name>
    <dbReference type="NCBI Taxonomy" id="529605"/>
    <lineage>
        <taxon>Eukaryota</taxon>
        <taxon>Viridiplantae</taxon>
        <taxon>Streptophyta</taxon>
        <taxon>Embryophyta</taxon>
        <taxon>Tracheophyta</taxon>
        <taxon>Spermatophyta</taxon>
        <taxon>Magnoliopsida</taxon>
        <taxon>eudicotyledons</taxon>
        <taxon>Gunneridae</taxon>
        <taxon>Pentapetalae</taxon>
        <taxon>asterids</taxon>
        <taxon>lamiids</taxon>
        <taxon>Gentianales</taxon>
        <taxon>Rubiaceae</taxon>
        <taxon>Rubioideae</taxon>
        <taxon>Spermacoceae</taxon>
        <taxon>Hedyotis-Oldenlandia complex</taxon>
        <taxon>Oldenlandia</taxon>
    </lineage>
</organism>
<dbReference type="Gene3D" id="3.30.200.20">
    <property type="entry name" value="Phosphorylase Kinase, domain 1"/>
    <property type="match status" value="1"/>
</dbReference>
<dbReference type="GO" id="GO:0005524">
    <property type="term" value="F:ATP binding"/>
    <property type="evidence" value="ECO:0007669"/>
    <property type="project" value="InterPro"/>
</dbReference>
<dbReference type="GO" id="GO:0004672">
    <property type="term" value="F:protein kinase activity"/>
    <property type="evidence" value="ECO:0007669"/>
    <property type="project" value="InterPro"/>
</dbReference>
<dbReference type="Pfam" id="PF08263">
    <property type="entry name" value="LRRNT_2"/>
    <property type="match status" value="1"/>
</dbReference>
<keyword evidence="6 8" id="KW-0472">Membrane</keyword>
<feature type="transmembrane region" description="Helical" evidence="8">
    <location>
        <begin position="319"/>
        <end position="343"/>
    </location>
</feature>
<proteinExistence type="predicted"/>
<evidence type="ECO:0000259" key="9">
    <source>
        <dbReference type="PROSITE" id="PS50011"/>
    </source>
</evidence>
<sequence length="683" mass="75564">MSSQKNPFSLFLPFLKKERFHFSHTVTHQRTKKMVEVVVGLGSGTQSSCRILLLLLFAFLFFSSSSFSISVSDGNWVDNDDASILLAFKSSSDSANSLNSWSNSTTSSFCSAWLGVTCNPTTLRVTKLALDNLNLTGSAQILSRLSHLRHLSLHHNHLSVTPNFTTTWPNLKHLYLSHNHFTGEFPPGISNLRNLRRLDLSYNDFSGEIPVAELSRLAHLLTLRLESNWFNGSLGSGNSSLKSLLDFNVSDNGLSGRIPIWLSKFPASSFAGNSHLCGKPLLSDCSLKPEIPNPNAGRGPLPIGVTDVKKKKGSKNITLLMIILIDAIGLTLILSVIACCCYYKRRHSRKNREAKKKPTTGTTTGRAYSTPIGTTRAHAGGEMVCFEGCKGFTKVDELLKASAEMLGKGNVGTTYRVALDQGEVVVVKRVREKVWRIKDVDGFLNEIGKLRHPNVVSLRAYYSSKEELLLVYDYLQNGSLHNLLHGNRGPGRTPLDWPARLKIALGSAGGLAFLHGYRTKSKLYHGHFTSSNVIIDDQGNPCISNIGLHQLLQVQSSTNNAYKAPELLPANHAAGSKYSQKCDVYSFGVVLLEILTGKMATSEGETSLVKWVQRVAREEWTWDVFDFELVRHKEMEEEMMALLEVAILCLASSPKDRPKMIAVQKMIQDITTKRGEGIRPFSL</sequence>
<dbReference type="InterPro" id="IPR046959">
    <property type="entry name" value="PRK1-6/SRF4-like"/>
</dbReference>
<dbReference type="SUPFAM" id="SSF52058">
    <property type="entry name" value="L domain-like"/>
    <property type="match status" value="1"/>
</dbReference>
<dbReference type="InterPro" id="IPR013210">
    <property type="entry name" value="LRR_N_plant-typ"/>
</dbReference>
<dbReference type="EMBL" id="OX459119">
    <property type="protein sequence ID" value="CAI9093696.1"/>
    <property type="molecule type" value="Genomic_DNA"/>
</dbReference>
<dbReference type="PROSITE" id="PS50011">
    <property type="entry name" value="PROTEIN_KINASE_DOM"/>
    <property type="match status" value="1"/>
</dbReference>
<keyword evidence="4" id="KW-0677">Repeat</keyword>
<evidence type="ECO:0000256" key="3">
    <source>
        <dbReference type="ARBA" id="ARBA00022692"/>
    </source>
</evidence>
<accession>A0AAV1CEC6</accession>
<dbReference type="PANTHER" id="PTHR48007">
    <property type="entry name" value="LEUCINE-RICH REPEAT RECEPTOR-LIKE PROTEIN KINASE PXC1"/>
    <property type="match status" value="1"/>
</dbReference>
<dbReference type="InterPro" id="IPR000719">
    <property type="entry name" value="Prot_kinase_dom"/>
</dbReference>
<evidence type="ECO:0000256" key="4">
    <source>
        <dbReference type="ARBA" id="ARBA00022737"/>
    </source>
</evidence>
<keyword evidence="3 8" id="KW-0812">Transmembrane</keyword>
<dbReference type="InterPro" id="IPR032675">
    <property type="entry name" value="LRR_dom_sf"/>
</dbReference>
<dbReference type="Pfam" id="PF07714">
    <property type="entry name" value="PK_Tyr_Ser-Thr"/>
    <property type="match status" value="1"/>
</dbReference>
<dbReference type="PANTHER" id="PTHR48007:SF53">
    <property type="entry name" value="OS01G0711200 PROTEIN"/>
    <property type="match status" value="1"/>
</dbReference>